<dbReference type="OrthoDB" id="3242975at2"/>
<dbReference type="SUPFAM" id="SSF88659">
    <property type="entry name" value="Sigma3 and sigma4 domains of RNA polymerase sigma factors"/>
    <property type="match status" value="1"/>
</dbReference>
<organism evidence="1 2">
    <name type="scientific">Mogibacterium diversum</name>
    <dbReference type="NCBI Taxonomy" id="114527"/>
    <lineage>
        <taxon>Bacteria</taxon>
        <taxon>Bacillati</taxon>
        <taxon>Bacillota</taxon>
        <taxon>Clostridia</taxon>
        <taxon>Peptostreptococcales</taxon>
        <taxon>Anaerovoracaceae</taxon>
        <taxon>Mogibacterium</taxon>
    </lineage>
</organism>
<dbReference type="GeneID" id="78391956"/>
<dbReference type="Proteomes" id="UP000237883">
    <property type="component" value="Chromosome"/>
</dbReference>
<accession>A0A2S0L5M0</accession>
<dbReference type="EMBL" id="CP027228">
    <property type="protein sequence ID" value="AVM48556.1"/>
    <property type="molecule type" value="Genomic_DNA"/>
</dbReference>
<reference evidence="2" key="1">
    <citation type="submission" date="2018-02" db="EMBL/GenBank/DDBJ databases">
        <authorList>
            <person name="Holder M.E."/>
            <person name="Ajami N.J."/>
            <person name="Petrosino J.F."/>
        </authorList>
    </citation>
    <scope>NUCLEOTIDE SEQUENCE [LARGE SCALE GENOMIC DNA]</scope>
    <source>
        <strain evidence="2">CCUG 47132</strain>
    </source>
</reference>
<evidence type="ECO:0000313" key="1">
    <source>
        <dbReference type="EMBL" id="AVM48556.1"/>
    </source>
</evidence>
<dbReference type="KEGG" id="mdv:C5Q96_06730"/>
<keyword evidence="2" id="KW-1185">Reference proteome</keyword>
<name>A0A2S0L5M0_9FIRM</name>
<evidence type="ECO:0000313" key="2">
    <source>
        <dbReference type="Proteomes" id="UP000237883"/>
    </source>
</evidence>
<evidence type="ECO:0008006" key="3">
    <source>
        <dbReference type="Google" id="ProtNLM"/>
    </source>
</evidence>
<dbReference type="AlphaFoldDB" id="A0A2S0L5M0"/>
<gene>
    <name evidence="1" type="ORF">C5Q96_06730</name>
</gene>
<dbReference type="Pfam" id="PF07374">
    <property type="entry name" value="DUF1492"/>
    <property type="match status" value="1"/>
</dbReference>
<dbReference type="Gene3D" id="1.20.140.160">
    <property type="match status" value="1"/>
</dbReference>
<sequence>MMTAKEFMNEYRRIGERITQLDNQIFDIEQTLGVKAVSYDGMPGGDSISKVTEDTAVKLATLREKQKKLRDELWKQRVKIEEAIYKLSNADHAEVLRRRYIRMQTFETIAEEMYMTERWVYILHGRALQDIANQQNYKTVQ</sequence>
<dbReference type="InterPro" id="IPR013324">
    <property type="entry name" value="RNA_pol_sigma_r3/r4-like"/>
</dbReference>
<protein>
    <recommendedName>
        <fullName evidence="3">DUF1492 domain-containing protein</fullName>
    </recommendedName>
</protein>
<dbReference type="RefSeq" id="WP_106057611.1">
    <property type="nucleotide sequence ID" value="NZ_CP027228.1"/>
</dbReference>
<dbReference type="InterPro" id="IPR010861">
    <property type="entry name" value="DUF1492"/>
</dbReference>
<proteinExistence type="predicted"/>